<dbReference type="GO" id="GO:0031418">
    <property type="term" value="F:L-ascorbic acid binding"/>
    <property type="evidence" value="ECO:0007669"/>
    <property type="project" value="UniProtKB-KW"/>
</dbReference>
<organism evidence="9 10">
    <name type="scientific">Caulobacter endophyticus</name>
    <dbReference type="NCBI Taxonomy" id="2172652"/>
    <lineage>
        <taxon>Bacteria</taxon>
        <taxon>Pseudomonadati</taxon>
        <taxon>Pseudomonadota</taxon>
        <taxon>Alphaproteobacteria</taxon>
        <taxon>Caulobacterales</taxon>
        <taxon>Caulobacteraceae</taxon>
        <taxon>Caulobacter</taxon>
    </lineage>
</organism>
<dbReference type="PANTHER" id="PTHR12117">
    <property type="entry name" value="HISTONE ACETYLTRANSFERASE COMPLEX"/>
    <property type="match status" value="1"/>
</dbReference>
<dbReference type="GO" id="GO:0005737">
    <property type="term" value="C:cytoplasm"/>
    <property type="evidence" value="ECO:0007669"/>
    <property type="project" value="TreeGrafter"/>
</dbReference>
<evidence type="ECO:0000256" key="2">
    <source>
        <dbReference type="ARBA" id="ARBA00022723"/>
    </source>
</evidence>
<dbReference type="InterPro" id="IPR051842">
    <property type="entry name" value="uS12_prolyl_hydroxylase"/>
</dbReference>
<comment type="caution">
    <text evidence="9">The sequence shown here is derived from an EMBL/GenBank/DDBJ whole genome shotgun (WGS) entry which is preliminary data.</text>
</comment>
<feature type="domain" description="Fe2OG dioxygenase" evidence="8">
    <location>
        <begin position="157"/>
        <end position="255"/>
    </location>
</feature>
<comment type="cofactor">
    <cofactor evidence="1">
        <name>L-ascorbate</name>
        <dbReference type="ChEBI" id="CHEBI:38290"/>
    </cofactor>
</comment>
<dbReference type="Gene3D" id="2.60.120.620">
    <property type="entry name" value="q2cbj1_9rhob like domain"/>
    <property type="match status" value="1"/>
</dbReference>
<evidence type="ECO:0000313" key="9">
    <source>
        <dbReference type="EMBL" id="PVM94017.1"/>
    </source>
</evidence>
<evidence type="ECO:0000313" key="10">
    <source>
        <dbReference type="Proteomes" id="UP000245073"/>
    </source>
</evidence>
<dbReference type="InterPro" id="IPR039558">
    <property type="entry name" value="TPA1/OFD1_N"/>
</dbReference>
<dbReference type="SMART" id="SM00702">
    <property type="entry name" value="P4Hc"/>
    <property type="match status" value="1"/>
</dbReference>
<dbReference type="PANTHER" id="PTHR12117:SF0">
    <property type="entry name" value="PROLYL 3-HYDROXYLASE OGFOD1"/>
    <property type="match status" value="1"/>
</dbReference>
<reference evidence="9 10" key="1">
    <citation type="submission" date="2018-04" db="EMBL/GenBank/DDBJ databases">
        <title>The genome sequence of Caulobacter sp. 744.</title>
        <authorList>
            <person name="Gao J."/>
            <person name="Sun J."/>
        </authorList>
    </citation>
    <scope>NUCLEOTIDE SEQUENCE [LARGE SCALE GENOMIC DNA]</scope>
    <source>
        <strain evidence="9 10">774</strain>
    </source>
</reference>
<keyword evidence="10" id="KW-1185">Reference proteome</keyword>
<feature type="compositionally biased region" description="Polar residues" evidence="7">
    <location>
        <begin position="8"/>
        <end position="17"/>
    </location>
</feature>
<dbReference type="Proteomes" id="UP000245073">
    <property type="component" value="Unassembled WGS sequence"/>
</dbReference>
<keyword evidence="2" id="KW-0479">Metal-binding</keyword>
<keyword evidence="4" id="KW-0223">Dioxygenase</keyword>
<dbReference type="GO" id="GO:0031543">
    <property type="term" value="F:peptidyl-proline dioxygenase activity"/>
    <property type="evidence" value="ECO:0007669"/>
    <property type="project" value="TreeGrafter"/>
</dbReference>
<evidence type="ECO:0000256" key="5">
    <source>
        <dbReference type="ARBA" id="ARBA00023002"/>
    </source>
</evidence>
<evidence type="ECO:0000256" key="3">
    <source>
        <dbReference type="ARBA" id="ARBA00022896"/>
    </source>
</evidence>
<dbReference type="InterPro" id="IPR005123">
    <property type="entry name" value="Oxoglu/Fe-dep_dioxygenase_dom"/>
</dbReference>
<dbReference type="Pfam" id="PF13661">
    <property type="entry name" value="2OG-FeII_Oxy_4"/>
    <property type="match status" value="1"/>
</dbReference>
<dbReference type="EMBL" id="QDKQ01000011">
    <property type="protein sequence ID" value="PVM94017.1"/>
    <property type="molecule type" value="Genomic_DNA"/>
</dbReference>
<feature type="region of interest" description="Disordered" evidence="7">
    <location>
        <begin position="1"/>
        <end position="25"/>
    </location>
</feature>
<evidence type="ECO:0000256" key="4">
    <source>
        <dbReference type="ARBA" id="ARBA00022964"/>
    </source>
</evidence>
<evidence type="ECO:0000256" key="6">
    <source>
        <dbReference type="ARBA" id="ARBA00023004"/>
    </source>
</evidence>
<protein>
    <submittedName>
        <fullName evidence="9">2OG-Fe(II) oxygenase</fullName>
    </submittedName>
</protein>
<keyword evidence="3" id="KW-0847">Vitamin C</keyword>
<name>A0A2T9KDP3_9CAUL</name>
<evidence type="ECO:0000256" key="7">
    <source>
        <dbReference type="SAM" id="MobiDB-lite"/>
    </source>
</evidence>
<dbReference type="AlphaFoldDB" id="A0A2T9KDP3"/>
<evidence type="ECO:0000259" key="8">
    <source>
        <dbReference type="PROSITE" id="PS51471"/>
    </source>
</evidence>
<dbReference type="InterPro" id="IPR006620">
    <property type="entry name" value="Pro_4_hyd_alph"/>
</dbReference>
<dbReference type="GO" id="GO:0005506">
    <property type="term" value="F:iron ion binding"/>
    <property type="evidence" value="ECO:0007669"/>
    <property type="project" value="InterPro"/>
</dbReference>
<keyword evidence="5" id="KW-0560">Oxidoreductase</keyword>
<dbReference type="GO" id="GO:0006449">
    <property type="term" value="P:regulation of translational termination"/>
    <property type="evidence" value="ECO:0007669"/>
    <property type="project" value="TreeGrafter"/>
</dbReference>
<proteinExistence type="predicted"/>
<dbReference type="PROSITE" id="PS51471">
    <property type="entry name" value="FE2OG_OXY"/>
    <property type="match status" value="1"/>
</dbReference>
<sequence length="257" mass="28361">MPGRFSFPVSSMPQSAPKQDPLSLDPSLTPKAWREAFAASGRLHVPGILTADSAARLHAALTIDTPWSGVVGVEKKLWTLPLDGPGALSQADDAALDRQVAEETRAGFGFRFDNFRVSDEVEAGRREGRLLEAAYDLINGEAFLGFVRDLTGDERPEYCDCQATRYRPGHFLTEHDDHADGKNRLYAYVLNLTPQWRSDWGGLLLFLDGDGHVAEGYTPSFNALNIFRVPQKHAVSYVTPHAAVPRLSLTGWIRTRG</sequence>
<gene>
    <name evidence="9" type="ORF">DDF67_01850</name>
</gene>
<accession>A0A2T9KDP3</accession>
<evidence type="ECO:0000256" key="1">
    <source>
        <dbReference type="ARBA" id="ARBA00001961"/>
    </source>
</evidence>
<keyword evidence="6" id="KW-0408">Iron</keyword>